<gene>
    <name evidence="1" type="ORF">M3I41_06305</name>
</gene>
<dbReference type="InterPro" id="IPR047681">
    <property type="entry name" value="PPA1309-like"/>
</dbReference>
<protein>
    <submittedName>
        <fullName evidence="1">PPA1309 family protein</fullName>
    </submittedName>
</protein>
<evidence type="ECO:0000313" key="2">
    <source>
        <dbReference type="Proteomes" id="UP000830236"/>
    </source>
</evidence>
<dbReference type="EMBL" id="CP097095">
    <property type="protein sequence ID" value="UQF79205.1"/>
    <property type="molecule type" value="Genomic_DNA"/>
</dbReference>
<organism evidence="1 2">
    <name type="scientific">Actinomyces graevenitzii</name>
    <dbReference type="NCBI Taxonomy" id="55565"/>
    <lineage>
        <taxon>Bacteria</taxon>
        <taxon>Bacillati</taxon>
        <taxon>Actinomycetota</taxon>
        <taxon>Actinomycetes</taxon>
        <taxon>Actinomycetales</taxon>
        <taxon>Actinomycetaceae</taxon>
        <taxon>Actinomyces</taxon>
    </lineage>
</organism>
<proteinExistence type="predicted"/>
<dbReference type="KEGG" id="agh:M3I41_06305"/>
<sequence length="186" mass="19849">MTSNESPSEAHFALARAVVELEEHVSTRGWDGPTSVFALVRTADALANDPSLAQLLPAQVVQDAQQDPQLLMSIEQDGLPEAVDLEDLLAQLAWPAEVDGAALSVERSVLPPQAEQAAGAISDDDERLAFLANHPEREDVRMVVGVLRGGESWCALRMRSHDEATQVVQGSDLVPGLVAALKATLV</sequence>
<reference evidence="1" key="1">
    <citation type="submission" date="2022-05" db="EMBL/GenBank/DDBJ databases">
        <title>Using nanopore sequencing to obtain complete genomes from saliva samples.</title>
        <authorList>
            <person name="Baker J.L."/>
        </authorList>
    </citation>
    <scope>NUCLEOTIDE SEQUENCE</scope>
    <source>
        <strain evidence="1">JCVI-JB-Ag32</strain>
    </source>
</reference>
<dbReference type="Proteomes" id="UP000830236">
    <property type="component" value="Chromosome"/>
</dbReference>
<dbReference type="NCBIfam" id="NF040618">
    <property type="entry name" value="PPA1309_fam"/>
    <property type="match status" value="1"/>
</dbReference>
<evidence type="ECO:0000313" key="1">
    <source>
        <dbReference type="EMBL" id="UQF79205.1"/>
    </source>
</evidence>
<dbReference type="AlphaFoldDB" id="A0A9E7AEK2"/>
<name>A0A9E7AEK2_9ACTO</name>
<accession>A0A9E7AEK2</accession>